<dbReference type="InterPro" id="IPR003959">
    <property type="entry name" value="ATPase_AAA_core"/>
</dbReference>
<organism evidence="12 13">
    <name type="scientific">Cavenderia fasciculata</name>
    <name type="common">Slime mold</name>
    <name type="synonym">Dictyostelium fasciculatum</name>
    <dbReference type="NCBI Taxonomy" id="261658"/>
    <lineage>
        <taxon>Eukaryota</taxon>
        <taxon>Amoebozoa</taxon>
        <taxon>Evosea</taxon>
        <taxon>Eumycetozoa</taxon>
        <taxon>Dictyostelia</taxon>
        <taxon>Acytosteliales</taxon>
        <taxon>Cavenderiaceae</taxon>
        <taxon>Cavenderia</taxon>
    </lineage>
</organism>
<evidence type="ECO:0000256" key="8">
    <source>
        <dbReference type="ARBA" id="ARBA00038871"/>
    </source>
</evidence>
<dbReference type="AlphaFoldDB" id="F4PTC7"/>
<dbReference type="InterPro" id="IPR015415">
    <property type="entry name" value="Spast_Vps4_C"/>
</dbReference>
<dbReference type="GO" id="GO:0016887">
    <property type="term" value="F:ATP hydrolysis activity"/>
    <property type="evidence" value="ECO:0007669"/>
    <property type="project" value="InterPro"/>
</dbReference>
<dbReference type="PANTHER" id="PTHR23074:SF86">
    <property type="entry name" value="SPASTIN"/>
    <property type="match status" value="1"/>
</dbReference>
<dbReference type="STRING" id="1054147.F4PTC7"/>
<dbReference type="Proteomes" id="UP000007797">
    <property type="component" value="Unassembled WGS sequence"/>
</dbReference>
<comment type="similarity">
    <text evidence="9">Belongs to the AAA ATPase family.</text>
</comment>
<dbReference type="GO" id="GO:0016020">
    <property type="term" value="C:membrane"/>
    <property type="evidence" value="ECO:0007669"/>
    <property type="project" value="UniProtKB-SubCell"/>
</dbReference>
<dbReference type="Gene3D" id="3.40.50.300">
    <property type="entry name" value="P-loop containing nucleotide triphosphate hydrolases"/>
    <property type="match status" value="1"/>
</dbReference>
<dbReference type="SUPFAM" id="SSF116846">
    <property type="entry name" value="MIT domain"/>
    <property type="match status" value="1"/>
</dbReference>
<evidence type="ECO:0000256" key="2">
    <source>
        <dbReference type="ARBA" id="ARBA00022701"/>
    </source>
</evidence>
<evidence type="ECO:0000256" key="9">
    <source>
        <dbReference type="RuleBase" id="RU003651"/>
    </source>
</evidence>
<dbReference type="GO" id="GO:0005524">
    <property type="term" value="F:ATP binding"/>
    <property type="evidence" value="ECO:0007669"/>
    <property type="project" value="UniProtKB-KW"/>
</dbReference>
<dbReference type="PANTHER" id="PTHR23074">
    <property type="entry name" value="AAA DOMAIN-CONTAINING"/>
    <property type="match status" value="1"/>
</dbReference>
<evidence type="ECO:0000256" key="1">
    <source>
        <dbReference type="ARBA" id="ARBA00004370"/>
    </source>
</evidence>
<dbReference type="EC" id="5.6.1.1" evidence="8"/>
<dbReference type="EMBL" id="GL883010">
    <property type="protein sequence ID" value="EGG21649.1"/>
    <property type="molecule type" value="Genomic_DNA"/>
</dbReference>
<dbReference type="SMART" id="SM00382">
    <property type="entry name" value="AAA"/>
    <property type="match status" value="1"/>
</dbReference>
<dbReference type="InterPro" id="IPR003960">
    <property type="entry name" value="ATPase_AAA_CS"/>
</dbReference>
<dbReference type="FunFam" id="3.40.50.300:FF:000093">
    <property type="entry name" value="Fidgetin-like 1"/>
    <property type="match status" value="1"/>
</dbReference>
<dbReference type="OrthoDB" id="10251136at2759"/>
<dbReference type="PROSITE" id="PS00674">
    <property type="entry name" value="AAA"/>
    <property type="match status" value="1"/>
</dbReference>
<keyword evidence="6" id="KW-0413">Isomerase</keyword>
<evidence type="ECO:0000256" key="6">
    <source>
        <dbReference type="ARBA" id="ARBA00023235"/>
    </source>
</evidence>
<comment type="subcellular location">
    <subcellularLocation>
        <location evidence="1">Membrane</location>
    </subcellularLocation>
</comment>
<keyword evidence="3 9" id="KW-0547">Nucleotide-binding</keyword>
<dbReference type="InterPro" id="IPR007330">
    <property type="entry name" value="MIT_dom"/>
</dbReference>
<dbReference type="FunFam" id="1.10.8.60:FF:000022">
    <property type="entry name" value="Fidgetin like 1"/>
    <property type="match status" value="1"/>
</dbReference>
<dbReference type="InterPro" id="IPR027417">
    <property type="entry name" value="P-loop_NTPase"/>
</dbReference>
<keyword evidence="13" id="KW-1185">Reference proteome</keyword>
<dbReference type="InterPro" id="IPR036181">
    <property type="entry name" value="MIT_dom_sf"/>
</dbReference>
<evidence type="ECO:0000259" key="11">
    <source>
        <dbReference type="SMART" id="SM00382"/>
    </source>
</evidence>
<dbReference type="InterPro" id="IPR003593">
    <property type="entry name" value="AAA+_ATPase"/>
</dbReference>
<feature type="region of interest" description="Disordered" evidence="10">
    <location>
        <begin position="142"/>
        <end position="268"/>
    </location>
</feature>
<gene>
    <name evidence="12" type="ORF">DFA_01535</name>
</gene>
<feature type="compositionally biased region" description="Low complexity" evidence="10">
    <location>
        <begin position="148"/>
        <end position="159"/>
    </location>
</feature>
<dbReference type="Pfam" id="PF00004">
    <property type="entry name" value="AAA"/>
    <property type="match status" value="1"/>
</dbReference>
<dbReference type="OMA" id="RLQIIQH"/>
<evidence type="ECO:0000256" key="3">
    <source>
        <dbReference type="ARBA" id="ARBA00022741"/>
    </source>
</evidence>
<feature type="domain" description="AAA+ ATPase" evidence="11">
    <location>
        <begin position="327"/>
        <end position="463"/>
    </location>
</feature>
<sequence length="566" mass="62719">MSLSDIQRGKYLIEVGQTYDERGDYQKALQYYTDGVEKLIHLCKASKELKEYVSLYLGRAEYLKATMMNQLQHNNISSFSDHLSTLSLAEEQQQRLQQQQQQQSIPLYSSFFWKSSNKVHIDPDYGYSLSKDDNGREIIDVDHVAPKTSTTTSTTTNNSRPLSISLTTSPTRKLTQSTAHSSTVNQQPKTNSVKSTTSTSISSPSRVNNNNSTTKPTTPTKATTVSSTPILSNTLNNSRLYKSAPTFKPPASASTIHRPLSGTTSPIPDIKGVDKAAISIIMNEIMDMKHPVTWDDVVGLDKVKQSLIEAVILPGLRPDVFVGLRAPPKGLLLFGPPGNGKTMIAKAVAFESKATFFSISASSLTSKYVGEGEKLVRALFGVASYYQPSIIFIDEIDSLLTERSSEESEATRRLKTEILVQFDGVKTSGSERVLVMGATNRPEELDEAALRRLVKRIYVGLPELETRKQIISHLLRDQKHSITASQLTTLAKASDGYSAFDLSALCKDAAYEPIRELGMEIRDLNTSQIRPINLKDFKNSLKQIRPSVSQQSLVAYEEWNSKYGTL</sequence>
<dbReference type="Gene3D" id="1.20.58.80">
    <property type="entry name" value="Phosphotransferase system, lactose/cellobiose-type IIA subunit"/>
    <property type="match status" value="1"/>
</dbReference>
<dbReference type="GO" id="GO:0005874">
    <property type="term" value="C:microtubule"/>
    <property type="evidence" value="ECO:0007669"/>
    <property type="project" value="UniProtKB-KW"/>
</dbReference>
<evidence type="ECO:0000313" key="12">
    <source>
        <dbReference type="EMBL" id="EGG21649.1"/>
    </source>
</evidence>
<dbReference type="CDD" id="cd19524">
    <property type="entry name" value="RecA-like_spastin"/>
    <property type="match status" value="1"/>
</dbReference>
<feature type="compositionally biased region" description="Polar residues" evidence="10">
    <location>
        <begin position="160"/>
        <end position="189"/>
    </location>
</feature>
<reference evidence="13" key="1">
    <citation type="journal article" date="2011" name="Genome Res.">
        <title>Phylogeny-wide analysis of social amoeba genomes highlights ancient origins for complex intercellular communication.</title>
        <authorList>
            <person name="Heidel A.J."/>
            <person name="Lawal H.M."/>
            <person name="Felder M."/>
            <person name="Schilde C."/>
            <person name="Helps N.R."/>
            <person name="Tunggal B."/>
            <person name="Rivero F."/>
            <person name="John U."/>
            <person name="Schleicher M."/>
            <person name="Eichinger L."/>
            <person name="Platzer M."/>
            <person name="Noegel A.A."/>
            <person name="Schaap P."/>
            <person name="Gloeckner G."/>
        </authorList>
    </citation>
    <scope>NUCLEOTIDE SEQUENCE [LARGE SCALE GENOMIC DNA]</scope>
    <source>
        <strain evidence="13">SH3</strain>
    </source>
</reference>
<dbReference type="KEGG" id="dfa:DFA_01535"/>
<keyword evidence="5" id="KW-0472">Membrane</keyword>
<evidence type="ECO:0000256" key="5">
    <source>
        <dbReference type="ARBA" id="ARBA00023136"/>
    </source>
</evidence>
<evidence type="ECO:0000256" key="10">
    <source>
        <dbReference type="SAM" id="MobiDB-lite"/>
    </source>
</evidence>
<name>F4PTC7_CACFS</name>
<proteinExistence type="inferred from homology"/>
<evidence type="ECO:0000256" key="7">
    <source>
        <dbReference type="ARBA" id="ARBA00036378"/>
    </source>
</evidence>
<keyword evidence="2" id="KW-0493">Microtubule</keyword>
<comment type="catalytic activity">
    <reaction evidence="7">
        <text>n ATP + n H2O + a microtubule = n ADP + n phosphate + (n+1) alpha/beta tubulin heterodimers.</text>
        <dbReference type="EC" id="5.6.1.1"/>
    </reaction>
</comment>
<dbReference type="GO" id="GO:0008568">
    <property type="term" value="F:microtubule severing ATPase activity"/>
    <property type="evidence" value="ECO:0007669"/>
    <property type="project" value="UniProtKB-EC"/>
</dbReference>
<protein>
    <recommendedName>
        <fullName evidence="8">microtubule-severing ATPase</fullName>
        <ecNumber evidence="8">5.6.1.1</ecNumber>
    </recommendedName>
</protein>
<feature type="compositionally biased region" description="Low complexity" evidence="10">
    <location>
        <begin position="190"/>
        <end position="229"/>
    </location>
</feature>
<keyword evidence="4 9" id="KW-0067">ATP-binding</keyword>
<dbReference type="RefSeq" id="XP_004359499.1">
    <property type="nucleotide sequence ID" value="XM_004359442.1"/>
</dbReference>
<accession>F4PTC7</accession>
<evidence type="ECO:0000256" key="4">
    <source>
        <dbReference type="ARBA" id="ARBA00022840"/>
    </source>
</evidence>
<dbReference type="Pfam" id="PF04212">
    <property type="entry name" value="MIT"/>
    <property type="match status" value="1"/>
</dbReference>
<evidence type="ECO:0000313" key="13">
    <source>
        <dbReference type="Proteomes" id="UP000007797"/>
    </source>
</evidence>
<dbReference type="InterPro" id="IPR050304">
    <property type="entry name" value="MT-severing_AAA_ATPase"/>
</dbReference>
<dbReference type="GeneID" id="14873974"/>
<feature type="compositionally biased region" description="Polar residues" evidence="10">
    <location>
        <begin position="230"/>
        <end position="240"/>
    </location>
</feature>
<dbReference type="SUPFAM" id="SSF52540">
    <property type="entry name" value="P-loop containing nucleoside triphosphate hydrolases"/>
    <property type="match status" value="1"/>
</dbReference>
<dbReference type="Gene3D" id="1.10.8.60">
    <property type="match status" value="1"/>
</dbReference>
<dbReference type="Pfam" id="PF09336">
    <property type="entry name" value="Vps4_C"/>
    <property type="match status" value="1"/>
</dbReference>